<evidence type="ECO:0000256" key="7">
    <source>
        <dbReference type="ARBA" id="ARBA00047334"/>
    </source>
</evidence>
<protein>
    <recommendedName>
        <fullName evidence="10">Thiamine-phosphate synthase</fullName>
        <shortName evidence="10">TP synthase</shortName>
        <shortName evidence="10">TPS</shortName>
        <ecNumber evidence="10">2.5.1.3</ecNumber>
    </recommendedName>
    <alternativeName>
        <fullName evidence="10">Thiamine-phosphate pyrophosphorylase</fullName>
        <shortName evidence="10">TMP pyrophosphorylase</shortName>
        <shortName evidence="10">TMP-PPase</shortName>
    </alternativeName>
</protein>
<evidence type="ECO:0000256" key="2">
    <source>
        <dbReference type="ARBA" id="ARBA00005165"/>
    </source>
</evidence>
<keyword evidence="15" id="KW-1185">Reference proteome</keyword>
<proteinExistence type="inferred from homology"/>
<dbReference type="Pfam" id="PF02581">
    <property type="entry name" value="TMP-TENI"/>
    <property type="match status" value="1"/>
</dbReference>
<evidence type="ECO:0000256" key="9">
    <source>
        <dbReference type="ARBA" id="ARBA00047883"/>
    </source>
</evidence>
<name>F8E6U7_FLESM</name>
<dbReference type="Gene3D" id="3.20.20.70">
    <property type="entry name" value="Aldolase class I"/>
    <property type="match status" value="1"/>
</dbReference>
<evidence type="ECO:0000259" key="13">
    <source>
        <dbReference type="Pfam" id="PF02581"/>
    </source>
</evidence>
<dbReference type="KEGG" id="fsi:Flexsi_0035"/>
<feature type="binding site" evidence="10">
    <location>
        <position position="171"/>
    </location>
    <ligand>
        <name>2-[(2R,5Z)-2-carboxy-4-methylthiazol-5(2H)-ylidene]ethyl phosphate</name>
        <dbReference type="ChEBI" id="CHEBI:62899"/>
    </ligand>
</feature>
<gene>
    <name evidence="10" type="primary">thiE</name>
    <name evidence="14" type="ordered locus">Flexsi_0035</name>
</gene>
<feature type="binding site" evidence="10">
    <location>
        <position position="77"/>
    </location>
    <ligand>
        <name>Mg(2+)</name>
        <dbReference type="ChEBI" id="CHEBI:18420"/>
    </ligand>
</feature>
<keyword evidence="5 10" id="KW-0460">Magnesium</keyword>
<dbReference type="EMBL" id="CP002858">
    <property type="protein sequence ID" value="AEI13733.1"/>
    <property type="molecule type" value="Genomic_DNA"/>
</dbReference>
<comment type="catalytic activity">
    <reaction evidence="7 10 11">
        <text>4-methyl-5-(2-phosphooxyethyl)-thiazole + 4-amino-2-methyl-5-(diphosphooxymethyl)pyrimidine + H(+) = thiamine phosphate + diphosphate</text>
        <dbReference type="Rhea" id="RHEA:22328"/>
        <dbReference type="ChEBI" id="CHEBI:15378"/>
        <dbReference type="ChEBI" id="CHEBI:33019"/>
        <dbReference type="ChEBI" id="CHEBI:37575"/>
        <dbReference type="ChEBI" id="CHEBI:57841"/>
        <dbReference type="ChEBI" id="CHEBI:58296"/>
        <dbReference type="EC" id="2.5.1.3"/>
    </reaction>
</comment>
<dbReference type="InterPro" id="IPR013785">
    <property type="entry name" value="Aldolase_TIM"/>
</dbReference>
<dbReference type="InterPro" id="IPR034291">
    <property type="entry name" value="TMP_synthase"/>
</dbReference>
<dbReference type="PANTHER" id="PTHR20857:SF23">
    <property type="entry name" value="THIAMINE BIOSYNTHETIC BIFUNCTIONAL ENZYME"/>
    <property type="match status" value="1"/>
</dbReference>
<evidence type="ECO:0000256" key="12">
    <source>
        <dbReference type="RuleBase" id="RU004253"/>
    </source>
</evidence>
<dbReference type="EC" id="2.5.1.3" evidence="10"/>
<dbReference type="PANTHER" id="PTHR20857">
    <property type="entry name" value="THIAMINE-PHOSPHATE PYROPHOSPHORYLASE"/>
    <property type="match status" value="1"/>
</dbReference>
<evidence type="ECO:0000256" key="1">
    <source>
        <dbReference type="ARBA" id="ARBA00003814"/>
    </source>
</evidence>
<evidence type="ECO:0000256" key="3">
    <source>
        <dbReference type="ARBA" id="ARBA00022679"/>
    </source>
</evidence>
<dbReference type="GO" id="GO:0009229">
    <property type="term" value="P:thiamine diphosphate biosynthetic process"/>
    <property type="evidence" value="ECO:0007669"/>
    <property type="project" value="UniProtKB-UniRule"/>
</dbReference>
<comment type="pathway">
    <text evidence="2 10 12">Cofactor biosynthesis; thiamine diphosphate biosynthesis; thiamine phosphate from 4-amino-2-methyl-5-diphosphomethylpyrimidine and 4-methyl-5-(2-phosphoethyl)-thiazole: step 1/1.</text>
</comment>
<feature type="binding site" evidence="10">
    <location>
        <position position="96"/>
    </location>
    <ligand>
        <name>Mg(2+)</name>
        <dbReference type="ChEBI" id="CHEBI:18420"/>
    </ligand>
</feature>
<evidence type="ECO:0000256" key="5">
    <source>
        <dbReference type="ARBA" id="ARBA00022842"/>
    </source>
</evidence>
<evidence type="ECO:0000313" key="14">
    <source>
        <dbReference type="EMBL" id="AEI13733.1"/>
    </source>
</evidence>
<comment type="similarity">
    <text evidence="10 11">Belongs to the thiamine-phosphate synthase family.</text>
</comment>
<dbReference type="InterPro" id="IPR022998">
    <property type="entry name" value="ThiamineP_synth_TenI"/>
</dbReference>
<reference evidence="15" key="2">
    <citation type="submission" date="2011-06" db="EMBL/GenBank/DDBJ databases">
        <title>The complete genome of Flexistipes sinusarabici DSM 4947.</title>
        <authorList>
            <person name="Lucas S."/>
            <person name="Han J."/>
            <person name="Lapidus A."/>
            <person name="Bruce D."/>
            <person name="Goodwin L."/>
            <person name="Pitluck S."/>
            <person name="Peters L."/>
            <person name="Kyrpides N."/>
            <person name="Mavromatis K."/>
            <person name="Ivanova N."/>
            <person name="Mikhailova N."/>
            <person name="Chertkov O."/>
            <person name="Detter J.C."/>
            <person name="Tapia R."/>
            <person name="Han C."/>
            <person name="Land M."/>
            <person name="Hauser L."/>
            <person name="Markowitz V."/>
            <person name="Cheng J.-F."/>
            <person name="Hugenholtz P."/>
            <person name="Woyke T."/>
            <person name="Wu D."/>
            <person name="Spring S."/>
            <person name="Schroeder M."/>
            <person name="Brambilla E."/>
            <person name="Klenk H.-P."/>
            <person name="Eisen J.A."/>
        </authorList>
    </citation>
    <scope>NUCLEOTIDE SEQUENCE [LARGE SCALE GENOMIC DNA]</scope>
    <source>
        <strain evidence="15">DSM 4947 / MAS 10</strain>
    </source>
</reference>
<evidence type="ECO:0000256" key="6">
    <source>
        <dbReference type="ARBA" id="ARBA00022977"/>
    </source>
</evidence>
<feature type="binding site" evidence="10">
    <location>
        <begin position="140"/>
        <end position="142"/>
    </location>
    <ligand>
        <name>2-[(2R,5Z)-2-carboxy-4-methylthiazol-5(2H)-ylidene]ethyl phosphate</name>
        <dbReference type="ChEBI" id="CHEBI:62899"/>
    </ligand>
</feature>
<dbReference type="HOGENOM" id="CLU_018272_3_2_0"/>
<dbReference type="InterPro" id="IPR036206">
    <property type="entry name" value="ThiamineP_synth_sf"/>
</dbReference>
<comment type="catalytic activity">
    <reaction evidence="8 10 11">
        <text>2-(2-carboxy-4-methylthiazol-5-yl)ethyl phosphate + 4-amino-2-methyl-5-(diphosphooxymethyl)pyrimidine + 2 H(+) = thiamine phosphate + CO2 + diphosphate</text>
        <dbReference type="Rhea" id="RHEA:47848"/>
        <dbReference type="ChEBI" id="CHEBI:15378"/>
        <dbReference type="ChEBI" id="CHEBI:16526"/>
        <dbReference type="ChEBI" id="CHEBI:33019"/>
        <dbReference type="ChEBI" id="CHEBI:37575"/>
        <dbReference type="ChEBI" id="CHEBI:57841"/>
        <dbReference type="ChEBI" id="CHEBI:62890"/>
        <dbReference type="EC" id="2.5.1.3"/>
    </reaction>
</comment>
<comment type="cofactor">
    <cofactor evidence="10">
        <name>Mg(2+)</name>
        <dbReference type="ChEBI" id="CHEBI:18420"/>
    </cofactor>
    <text evidence="10">Binds 1 Mg(2+) ion per subunit.</text>
</comment>
<dbReference type="GO" id="GO:0000287">
    <property type="term" value="F:magnesium ion binding"/>
    <property type="evidence" value="ECO:0007669"/>
    <property type="project" value="UniProtKB-UniRule"/>
</dbReference>
<comment type="catalytic activity">
    <reaction evidence="9 10 11">
        <text>2-[(2R,5Z)-2-carboxy-4-methylthiazol-5(2H)-ylidene]ethyl phosphate + 4-amino-2-methyl-5-(diphosphooxymethyl)pyrimidine + 2 H(+) = thiamine phosphate + CO2 + diphosphate</text>
        <dbReference type="Rhea" id="RHEA:47844"/>
        <dbReference type="ChEBI" id="CHEBI:15378"/>
        <dbReference type="ChEBI" id="CHEBI:16526"/>
        <dbReference type="ChEBI" id="CHEBI:33019"/>
        <dbReference type="ChEBI" id="CHEBI:37575"/>
        <dbReference type="ChEBI" id="CHEBI:57841"/>
        <dbReference type="ChEBI" id="CHEBI:62899"/>
        <dbReference type="EC" id="2.5.1.3"/>
    </reaction>
</comment>
<dbReference type="GO" id="GO:0004789">
    <property type="term" value="F:thiamine-phosphate diphosphorylase activity"/>
    <property type="evidence" value="ECO:0007669"/>
    <property type="project" value="UniProtKB-UniRule"/>
</dbReference>
<evidence type="ECO:0000256" key="11">
    <source>
        <dbReference type="RuleBase" id="RU003826"/>
    </source>
</evidence>
<evidence type="ECO:0000313" key="15">
    <source>
        <dbReference type="Proteomes" id="UP000006621"/>
    </source>
</evidence>
<comment type="function">
    <text evidence="1 10">Condenses 4-methyl-5-(beta-hydroxyethyl)thiazole monophosphate (THZ-P) and 2-methyl-4-amino-5-hydroxymethyl pyrimidine pyrophosphate (HMP-PP) to form thiamine monophosphate (TMP).</text>
</comment>
<dbReference type="STRING" id="717231.Flexsi_0035"/>
<accession>F8E6U7</accession>
<feature type="binding site" evidence="10">
    <location>
        <position position="143"/>
    </location>
    <ligand>
        <name>4-amino-2-methyl-5-(diphosphooxymethyl)pyrimidine</name>
        <dbReference type="ChEBI" id="CHEBI:57841"/>
    </ligand>
</feature>
<evidence type="ECO:0000256" key="8">
    <source>
        <dbReference type="ARBA" id="ARBA00047851"/>
    </source>
</evidence>
<dbReference type="SUPFAM" id="SSF51391">
    <property type="entry name" value="Thiamin phosphate synthase"/>
    <property type="match status" value="1"/>
</dbReference>
<evidence type="ECO:0000256" key="4">
    <source>
        <dbReference type="ARBA" id="ARBA00022723"/>
    </source>
</evidence>
<evidence type="ECO:0000256" key="10">
    <source>
        <dbReference type="HAMAP-Rule" id="MF_00097"/>
    </source>
</evidence>
<dbReference type="CDD" id="cd00564">
    <property type="entry name" value="TMP_TenI"/>
    <property type="match status" value="1"/>
</dbReference>
<dbReference type="UniPathway" id="UPA00060">
    <property type="reaction ID" value="UER00141"/>
</dbReference>
<dbReference type="AlphaFoldDB" id="F8E6U7"/>
<dbReference type="GO" id="GO:0009228">
    <property type="term" value="P:thiamine biosynthetic process"/>
    <property type="evidence" value="ECO:0007669"/>
    <property type="project" value="UniProtKB-KW"/>
</dbReference>
<dbReference type="HAMAP" id="MF_00097">
    <property type="entry name" value="TMP_synthase"/>
    <property type="match status" value="1"/>
</dbReference>
<feature type="binding site" evidence="10">
    <location>
        <begin position="191"/>
        <end position="192"/>
    </location>
    <ligand>
        <name>2-[(2R,5Z)-2-carboxy-4-methylthiazol-5(2H)-ylidene]ethyl phosphate</name>
        <dbReference type="ChEBI" id="CHEBI:62899"/>
    </ligand>
</feature>
<dbReference type="FunFam" id="3.20.20.70:FF:000096">
    <property type="entry name" value="Thiamine-phosphate synthase"/>
    <property type="match status" value="1"/>
</dbReference>
<dbReference type="GO" id="GO:0005737">
    <property type="term" value="C:cytoplasm"/>
    <property type="evidence" value="ECO:0007669"/>
    <property type="project" value="TreeGrafter"/>
</dbReference>
<dbReference type="RefSeq" id="WP_013885247.1">
    <property type="nucleotide sequence ID" value="NC_015672.1"/>
</dbReference>
<feature type="domain" description="Thiamine phosphate synthase/TenI" evidence="13">
    <location>
        <begin position="15"/>
        <end position="194"/>
    </location>
</feature>
<keyword evidence="6 10" id="KW-0784">Thiamine biosynthesis</keyword>
<organism evidence="14 15">
    <name type="scientific">Flexistipes sinusarabici (strain ATCC 49648 / DSM 4947 / MAS 10)</name>
    <dbReference type="NCBI Taxonomy" id="717231"/>
    <lineage>
        <taxon>Bacteria</taxon>
        <taxon>Pseudomonadati</taxon>
        <taxon>Deferribacterota</taxon>
        <taxon>Deferribacteres</taxon>
        <taxon>Deferribacterales</taxon>
        <taxon>Flexistipitaceae</taxon>
        <taxon>Flexistipes</taxon>
    </lineage>
</organism>
<feature type="binding site" evidence="10">
    <location>
        <begin position="44"/>
        <end position="48"/>
    </location>
    <ligand>
        <name>4-amino-2-methyl-5-(diphosphooxymethyl)pyrimidine</name>
        <dbReference type="ChEBI" id="CHEBI:57841"/>
    </ligand>
</feature>
<dbReference type="Proteomes" id="UP000006621">
    <property type="component" value="Chromosome"/>
</dbReference>
<keyword evidence="3 10" id="KW-0808">Transferase</keyword>
<feature type="binding site" evidence="10">
    <location>
        <position position="76"/>
    </location>
    <ligand>
        <name>4-amino-2-methyl-5-(diphosphooxymethyl)pyrimidine</name>
        <dbReference type="ChEBI" id="CHEBI:57841"/>
    </ligand>
</feature>
<dbReference type="OrthoDB" id="9812206at2"/>
<sequence length="214" mass="23619">MCSKNRSEVADFLKLYLIFESSMLKLPLDEFMEQVIKGGITAFQLRDKNVPARKRVENGKKAAEFCKVNNIPFIVNDRLDIARILTADGVHLGDKDIPLDIAGNKFGEFFYGYSCNNSDDVKHAASCNAAYIGIGPIFDTSTKRDLREILDKGKIRELAFAADIPSVGIGGINKTNVDSLKNTGLNGIAVVSAICASENPYRETRILRELVEDL</sequence>
<keyword evidence="4 10" id="KW-0479">Metal-binding</keyword>
<dbReference type="eggNOG" id="COG0352">
    <property type="taxonomic scope" value="Bacteria"/>
</dbReference>
<reference evidence="14 15" key="1">
    <citation type="journal article" date="2011" name="Stand. Genomic Sci.">
        <title>Genome sequence of the moderately thermophilic halophile Flexistipes sinusarabici strain (MAS10).</title>
        <authorList>
            <person name="Lapidus A."/>
            <person name="Chertkov O."/>
            <person name="Nolan M."/>
            <person name="Lucas S."/>
            <person name="Hammon N."/>
            <person name="Deshpande S."/>
            <person name="Cheng J.F."/>
            <person name="Tapia R."/>
            <person name="Han C."/>
            <person name="Goodwin L."/>
            <person name="Pitluck S."/>
            <person name="Liolios K."/>
            <person name="Pagani I."/>
            <person name="Ivanova N."/>
            <person name="Huntemann M."/>
            <person name="Mavromatis K."/>
            <person name="Mikhailova N."/>
            <person name="Pati A."/>
            <person name="Chen A."/>
            <person name="Palaniappan K."/>
            <person name="Land M."/>
            <person name="Hauser L."/>
            <person name="Brambilla E.M."/>
            <person name="Rohde M."/>
            <person name="Abt B."/>
            <person name="Spring S."/>
            <person name="Goker M."/>
            <person name="Bristow J."/>
            <person name="Eisen J.A."/>
            <person name="Markowitz V."/>
            <person name="Hugenholtz P."/>
            <person name="Kyrpides N.C."/>
            <person name="Klenk H.P."/>
            <person name="Woyke T."/>
        </authorList>
    </citation>
    <scope>NUCLEOTIDE SEQUENCE [LARGE SCALE GENOMIC DNA]</scope>
    <source>
        <strain evidence="15">DSM 4947 / MAS 10</strain>
    </source>
</reference>
<feature type="binding site" evidence="10">
    <location>
        <position position="114"/>
    </location>
    <ligand>
        <name>4-amino-2-methyl-5-(diphosphooxymethyl)pyrimidine</name>
        <dbReference type="ChEBI" id="CHEBI:57841"/>
    </ligand>
</feature>
<dbReference type="NCBIfam" id="TIGR00693">
    <property type="entry name" value="thiE"/>
    <property type="match status" value="1"/>
</dbReference>